<keyword evidence="1" id="KW-0472">Membrane</keyword>
<dbReference type="Pfam" id="PF02470">
    <property type="entry name" value="MlaD"/>
    <property type="match status" value="1"/>
</dbReference>
<evidence type="ECO:0000259" key="2">
    <source>
        <dbReference type="Pfam" id="PF02470"/>
    </source>
</evidence>
<feature type="domain" description="Mce/MlaD" evidence="2">
    <location>
        <begin position="40"/>
        <end position="117"/>
    </location>
</feature>
<dbReference type="InterPro" id="IPR003399">
    <property type="entry name" value="Mce/MlaD"/>
</dbReference>
<evidence type="ECO:0000256" key="1">
    <source>
        <dbReference type="SAM" id="Phobius"/>
    </source>
</evidence>
<evidence type="ECO:0000313" key="4">
    <source>
        <dbReference type="Proteomes" id="UP000285961"/>
    </source>
</evidence>
<reference evidence="3 4" key="1">
    <citation type="journal article" date="2017" name="ISME J.">
        <title>Energy and carbon metabolisms in a deep terrestrial subsurface fluid microbial community.</title>
        <authorList>
            <person name="Momper L."/>
            <person name="Jungbluth S.P."/>
            <person name="Lee M.D."/>
            <person name="Amend J.P."/>
        </authorList>
    </citation>
    <scope>NUCLEOTIDE SEQUENCE [LARGE SCALE GENOMIC DNA]</scope>
    <source>
        <strain evidence="3">SURF_17</strain>
    </source>
</reference>
<sequence length="353" mass="37962">MPRRRGKLETIVGIFVLASLALLFVIVALIGRRQNIFERRYEITGVFDSVAGLQTGADVLLAGINVGHVRDVTFGSTNRVQVIMSISETQRERIRGDSIASIKTMGLMGDRYIEITVGSAEEPVIPDGGTIKTSEIFELAELLAAARPALGNMENAIKNISKLTDELADPAGEVGTILDNVKVLTTEARAGKGTLGALLTRDDLYRKASTVLDSANVTMENFKVVSSNAKGASTEFPAIMERAKSSVDKFNEFSSKAADTAEDFAEMIASGRTVMKEAETIASNLTAASEDIREATPRIGPLIDSADETIGEARKVIDASKRSWLIRGYFEPAVPGEPIAISGRDVARPEVTR</sequence>
<gene>
    <name evidence="3" type="ORF">C4532_11430</name>
</gene>
<keyword evidence="1" id="KW-1133">Transmembrane helix</keyword>
<accession>A0A419EWZ0</accession>
<name>A0A419EWZ0_9BACT</name>
<dbReference type="PANTHER" id="PTHR33371">
    <property type="entry name" value="INTERMEMBRANE PHOSPHOLIPID TRANSPORT SYSTEM BINDING PROTEIN MLAD-RELATED"/>
    <property type="match status" value="1"/>
</dbReference>
<dbReference type="EMBL" id="QZKI01000085">
    <property type="protein sequence ID" value="RJP69174.1"/>
    <property type="molecule type" value="Genomic_DNA"/>
</dbReference>
<dbReference type="AlphaFoldDB" id="A0A419EWZ0"/>
<keyword evidence="1" id="KW-0812">Transmembrane</keyword>
<proteinExistence type="predicted"/>
<protein>
    <submittedName>
        <fullName evidence="3">MCE family protein</fullName>
    </submittedName>
</protein>
<dbReference type="PANTHER" id="PTHR33371:SF4">
    <property type="entry name" value="INTERMEMBRANE PHOSPHOLIPID TRANSPORT SYSTEM BINDING PROTEIN MLAD"/>
    <property type="match status" value="1"/>
</dbReference>
<evidence type="ECO:0000313" key="3">
    <source>
        <dbReference type="EMBL" id="RJP69174.1"/>
    </source>
</evidence>
<feature type="transmembrane region" description="Helical" evidence="1">
    <location>
        <begin position="12"/>
        <end position="31"/>
    </location>
</feature>
<organism evidence="3 4">
    <name type="scientific">Candidatus Abyssobacteria bacterium SURF_17</name>
    <dbReference type="NCBI Taxonomy" id="2093361"/>
    <lineage>
        <taxon>Bacteria</taxon>
        <taxon>Pseudomonadati</taxon>
        <taxon>Candidatus Hydrogenedentota</taxon>
        <taxon>Candidatus Abyssobacteria</taxon>
    </lineage>
</organism>
<dbReference type="InterPro" id="IPR052336">
    <property type="entry name" value="MlaD_Phospholipid_Transporter"/>
</dbReference>
<comment type="caution">
    <text evidence="3">The sequence shown here is derived from an EMBL/GenBank/DDBJ whole genome shotgun (WGS) entry which is preliminary data.</text>
</comment>
<dbReference type="Proteomes" id="UP000285961">
    <property type="component" value="Unassembled WGS sequence"/>
</dbReference>